<dbReference type="GO" id="GO:0008299">
    <property type="term" value="P:isoprenoid biosynthetic process"/>
    <property type="evidence" value="ECO:0007669"/>
    <property type="project" value="InterPro"/>
</dbReference>
<dbReference type="Gene3D" id="3.90.550.10">
    <property type="entry name" value="Spore Coat Polysaccharide Biosynthesis Protein SpsA, Chain A"/>
    <property type="match status" value="1"/>
</dbReference>
<sequence>MNKDKNVGIIFAGGVGTRMNSKDKPKQFLELHGKPIIIYTLELFEKHPDIDGIVIAIVGEWMNYMKELIAKYQLTKVVDVVPGGDTGQLSIFNALESVEKHFPENTTVLIHDGVRPLINEHIISENIKEVNLSGNAITTSPTIETFVVVNDDMVVEEVPARKHSRLAKAPQSFKLKDIIATHRKAMAEGVTNSIDSCTLMTDYGFNVTLVEGPVENIKITTPTDYFMFRAIVESRENSQIFGG</sequence>
<keyword evidence="1 3" id="KW-0808">Transferase</keyword>
<feature type="site" description="Transition state stabilizer" evidence="3">
    <location>
        <position position="18"/>
    </location>
</feature>
<dbReference type="GO" id="GO:0005829">
    <property type="term" value="C:cytosol"/>
    <property type="evidence" value="ECO:0007669"/>
    <property type="project" value="TreeGrafter"/>
</dbReference>
<dbReference type="GO" id="GO:0047349">
    <property type="term" value="F:D-ribitol-5-phosphate cytidylyltransferase activity"/>
    <property type="evidence" value="ECO:0007669"/>
    <property type="project" value="UniProtKB-UniRule"/>
</dbReference>
<dbReference type="FunFam" id="3.90.550.10:FF:000003">
    <property type="entry name" value="2-C-methyl-D-erythritol 4-phosphate cytidylyltransferase"/>
    <property type="match status" value="1"/>
</dbReference>
<protein>
    <recommendedName>
        <fullName evidence="3">Ribitol-5-phosphate cytidylyltransferase</fullName>
        <ecNumber evidence="3">2.7.7.40</ecNumber>
    </recommendedName>
</protein>
<proteinExistence type="inferred from homology"/>
<dbReference type="RefSeq" id="WP_086961913.1">
    <property type="nucleotide sequence ID" value="NZ_CP021376.1"/>
</dbReference>
<evidence type="ECO:0000313" key="4">
    <source>
        <dbReference type="EMBL" id="ART78808.1"/>
    </source>
</evidence>
<reference evidence="5" key="1">
    <citation type="submission" date="2017-05" db="EMBL/GenBank/DDBJ databases">
        <authorList>
            <person name="Sung H."/>
        </authorList>
    </citation>
    <scope>NUCLEOTIDE SEQUENCE [LARGE SCALE GENOMIC DNA]</scope>
    <source>
        <strain evidence="5">AMac2203</strain>
    </source>
</reference>
<dbReference type="Pfam" id="PF01128">
    <property type="entry name" value="IspD"/>
    <property type="match status" value="1"/>
</dbReference>
<dbReference type="SUPFAM" id="SSF53448">
    <property type="entry name" value="Nucleotide-diphospho-sugar transferases"/>
    <property type="match status" value="1"/>
</dbReference>
<dbReference type="EMBL" id="CP021376">
    <property type="protein sequence ID" value="ART78808.1"/>
    <property type="molecule type" value="Genomic_DNA"/>
</dbReference>
<evidence type="ECO:0000256" key="3">
    <source>
        <dbReference type="HAMAP-Rule" id="MF_02068"/>
    </source>
</evidence>
<comment type="similarity">
    <text evidence="3">Belongs to the IspD/TarI cytidylyltransferase family. TarI subfamily.</text>
</comment>
<dbReference type="KEGG" id="ocm:CBP12_00435"/>
<comment type="function">
    <text evidence="3">Catalyzes the transfer of the cytidylyl group of CTP to D-ribitol 5-phosphate.</text>
</comment>
<dbReference type="PANTHER" id="PTHR43015">
    <property type="entry name" value="D-RIBITOL-5-PHOSPHATE CYTIDYLYLTRANSFERASE"/>
    <property type="match status" value="1"/>
</dbReference>
<dbReference type="InterPro" id="IPR018294">
    <property type="entry name" value="ISPD_synthase_CS"/>
</dbReference>
<name>A0A1Y0CUB5_9GAMM</name>
<evidence type="ECO:0000256" key="1">
    <source>
        <dbReference type="ARBA" id="ARBA00022679"/>
    </source>
</evidence>
<comment type="catalytic activity">
    <reaction evidence="3">
        <text>D-ribitol 5-phosphate + CTP + H(+) = CDP-L-ribitol + diphosphate</text>
        <dbReference type="Rhea" id="RHEA:12456"/>
        <dbReference type="ChEBI" id="CHEBI:15378"/>
        <dbReference type="ChEBI" id="CHEBI:33019"/>
        <dbReference type="ChEBI" id="CHEBI:37563"/>
        <dbReference type="ChEBI" id="CHEBI:57608"/>
        <dbReference type="ChEBI" id="CHEBI:57695"/>
        <dbReference type="EC" id="2.7.7.40"/>
    </reaction>
</comment>
<dbReference type="GO" id="GO:0050518">
    <property type="term" value="F:2-C-methyl-D-erythritol 4-phosphate cytidylyltransferase activity"/>
    <property type="evidence" value="ECO:0007669"/>
    <property type="project" value="UniProtKB-ARBA"/>
</dbReference>
<evidence type="ECO:0000313" key="5">
    <source>
        <dbReference type="Proteomes" id="UP000243793"/>
    </source>
</evidence>
<dbReference type="InterPro" id="IPR034709">
    <property type="entry name" value="TarI"/>
</dbReference>
<dbReference type="OrthoDB" id="9806837at2"/>
<feature type="binding site" evidence="3">
    <location>
        <begin position="84"/>
        <end position="90"/>
    </location>
    <ligand>
        <name>CTP</name>
        <dbReference type="ChEBI" id="CHEBI:37563"/>
    </ligand>
</feature>
<comment type="caution">
    <text evidence="3">Lacks conserved residue(s) required for the propagation of feature annotation.</text>
</comment>
<gene>
    <name evidence="4" type="ORF">CBP12_00435</name>
</gene>
<dbReference type="PANTHER" id="PTHR43015:SF1">
    <property type="entry name" value="D-RIBITOL-5-PHOSPHATE CYTIDYLYLTRANSFERASE"/>
    <property type="match status" value="1"/>
</dbReference>
<evidence type="ECO:0000256" key="2">
    <source>
        <dbReference type="ARBA" id="ARBA00022695"/>
    </source>
</evidence>
<dbReference type="InterPro" id="IPR034683">
    <property type="entry name" value="IspD/TarI"/>
</dbReference>
<dbReference type="NCBIfam" id="NF001183">
    <property type="entry name" value="PRK00155.1-3"/>
    <property type="match status" value="1"/>
</dbReference>
<dbReference type="AlphaFoldDB" id="A0A1Y0CUB5"/>
<dbReference type="PROSITE" id="PS01295">
    <property type="entry name" value="ISPD"/>
    <property type="match status" value="1"/>
</dbReference>
<keyword evidence="5" id="KW-1185">Reference proteome</keyword>
<feature type="binding site" evidence="3">
    <location>
        <begin position="11"/>
        <end position="14"/>
    </location>
    <ligand>
        <name>CTP</name>
        <dbReference type="ChEBI" id="CHEBI:37563"/>
    </ligand>
</feature>
<keyword evidence="2 3" id="KW-0548">Nucleotidyltransferase</keyword>
<accession>A0A1Y0CUB5</accession>
<feature type="site" description="Positions ribitol 5-phosphate for the nucleophilic attack" evidence="3">
    <location>
        <position position="161"/>
    </location>
</feature>
<dbReference type="CDD" id="cd02516">
    <property type="entry name" value="CDP-ME_synthetase"/>
    <property type="match status" value="1"/>
</dbReference>
<dbReference type="InterPro" id="IPR029044">
    <property type="entry name" value="Nucleotide-diphossugar_trans"/>
</dbReference>
<organism evidence="4 5">
    <name type="scientific">Oceanisphaera avium</name>
    <dbReference type="NCBI Taxonomy" id="1903694"/>
    <lineage>
        <taxon>Bacteria</taxon>
        <taxon>Pseudomonadati</taxon>
        <taxon>Pseudomonadota</taxon>
        <taxon>Gammaproteobacteria</taxon>
        <taxon>Aeromonadales</taxon>
        <taxon>Aeromonadaceae</taxon>
        <taxon>Oceanisphaera</taxon>
    </lineage>
</organism>
<feature type="site" description="Positions ribitol 5-phosphate for the nucleophilic attack" evidence="3">
    <location>
        <position position="218"/>
    </location>
</feature>
<dbReference type="Proteomes" id="UP000243793">
    <property type="component" value="Chromosome"/>
</dbReference>
<dbReference type="HAMAP" id="MF_02068">
    <property type="entry name" value="TarI"/>
    <property type="match status" value="1"/>
</dbReference>
<feature type="site" description="Transition state stabilizer" evidence="3">
    <location>
        <position position="26"/>
    </location>
</feature>
<dbReference type="EC" id="2.7.7.40" evidence="3"/>